<dbReference type="PANTHER" id="PTHR11699">
    <property type="entry name" value="ALDEHYDE DEHYDROGENASE-RELATED"/>
    <property type="match status" value="1"/>
</dbReference>
<proteinExistence type="inferred from homology"/>
<evidence type="ECO:0000256" key="2">
    <source>
        <dbReference type="ARBA" id="ARBA00023002"/>
    </source>
</evidence>
<evidence type="ECO:0000256" key="1">
    <source>
        <dbReference type="ARBA" id="ARBA00009986"/>
    </source>
</evidence>
<dbReference type="EMBL" id="GL349444">
    <property type="protein sequence ID" value="KNC46873.1"/>
    <property type="molecule type" value="Genomic_DNA"/>
</dbReference>
<dbReference type="AlphaFoldDB" id="A0A0L0D6D2"/>
<evidence type="ECO:0000256" key="7">
    <source>
        <dbReference type="SAM" id="MobiDB-lite"/>
    </source>
</evidence>
<dbReference type="OMA" id="ILMRGTF"/>
<dbReference type="Pfam" id="PF00171">
    <property type="entry name" value="Aldedh"/>
    <property type="match status" value="1"/>
</dbReference>
<evidence type="ECO:0000256" key="3">
    <source>
        <dbReference type="PIRNR" id="PIRNR036492"/>
    </source>
</evidence>
<evidence type="ECO:0000256" key="4">
    <source>
        <dbReference type="PIRSR" id="PIRSR036492-1"/>
    </source>
</evidence>
<feature type="active site" evidence="4">
    <location>
        <position position="274"/>
    </location>
</feature>
<dbReference type="GO" id="GO:0016620">
    <property type="term" value="F:oxidoreductase activity, acting on the aldehyde or oxo group of donors, NAD or NADP as acceptor"/>
    <property type="evidence" value="ECO:0007669"/>
    <property type="project" value="InterPro"/>
</dbReference>
<dbReference type="PROSITE" id="PS00070">
    <property type="entry name" value="ALDEHYDE_DEHYDR_CYS"/>
    <property type="match status" value="1"/>
</dbReference>
<dbReference type="eggNOG" id="KOG2454">
    <property type="taxonomic scope" value="Eukaryota"/>
</dbReference>
<dbReference type="SUPFAM" id="SSF53720">
    <property type="entry name" value="ALDH-like"/>
    <property type="match status" value="1"/>
</dbReference>
<dbReference type="InterPro" id="IPR015590">
    <property type="entry name" value="Aldehyde_DH_dom"/>
</dbReference>
<reference evidence="9 10" key="1">
    <citation type="submission" date="2010-05" db="EMBL/GenBank/DDBJ databases">
        <title>The Genome Sequence of Thecamonas trahens ATCC 50062.</title>
        <authorList>
            <consortium name="The Broad Institute Genome Sequencing Platform"/>
            <person name="Russ C."/>
            <person name="Cuomo C."/>
            <person name="Shea T."/>
            <person name="Young S.K."/>
            <person name="Zeng Q."/>
            <person name="Koehrsen M."/>
            <person name="Haas B."/>
            <person name="Borodovsky M."/>
            <person name="Guigo R."/>
            <person name="Alvarado L."/>
            <person name="Berlin A."/>
            <person name="Bochicchio J."/>
            <person name="Borenstein D."/>
            <person name="Chapman S."/>
            <person name="Chen Z."/>
            <person name="Freedman E."/>
            <person name="Gellesch M."/>
            <person name="Goldberg J."/>
            <person name="Griggs A."/>
            <person name="Gujja S."/>
            <person name="Heilman E."/>
            <person name="Heiman D."/>
            <person name="Hepburn T."/>
            <person name="Howarth C."/>
            <person name="Jen D."/>
            <person name="Larson L."/>
            <person name="Mehta T."/>
            <person name="Park D."/>
            <person name="Pearson M."/>
            <person name="Roberts A."/>
            <person name="Saif S."/>
            <person name="Shenoy N."/>
            <person name="Sisk P."/>
            <person name="Stolte C."/>
            <person name="Sykes S."/>
            <person name="Thomson T."/>
            <person name="Walk T."/>
            <person name="White J."/>
            <person name="Yandava C."/>
            <person name="Burger G."/>
            <person name="Gray M.W."/>
            <person name="Holland P.W.H."/>
            <person name="King N."/>
            <person name="Lang F.B.F."/>
            <person name="Roger A.J."/>
            <person name="Ruiz-Trillo I."/>
            <person name="Lander E."/>
            <person name="Nusbaum C."/>
        </authorList>
    </citation>
    <scope>NUCLEOTIDE SEQUENCE [LARGE SCALE GENOMIC DNA]</scope>
    <source>
        <strain evidence="9 10">ATCC 50062</strain>
    </source>
</reference>
<organism evidence="9 10">
    <name type="scientific">Thecamonas trahens ATCC 50062</name>
    <dbReference type="NCBI Taxonomy" id="461836"/>
    <lineage>
        <taxon>Eukaryota</taxon>
        <taxon>Apusozoa</taxon>
        <taxon>Apusomonadida</taxon>
        <taxon>Apusomonadidae</taxon>
        <taxon>Thecamonas</taxon>
    </lineage>
</organism>
<dbReference type="GO" id="GO:0006081">
    <property type="term" value="P:aldehyde metabolic process"/>
    <property type="evidence" value="ECO:0007669"/>
    <property type="project" value="InterPro"/>
</dbReference>
<dbReference type="InterPro" id="IPR016160">
    <property type="entry name" value="Ald_DH_CS_CYS"/>
</dbReference>
<feature type="active site" evidence="4 5">
    <location>
        <position position="240"/>
    </location>
</feature>
<dbReference type="Proteomes" id="UP000054408">
    <property type="component" value="Unassembled WGS sequence"/>
</dbReference>
<dbReference type="InterPro" id="IPR016161">
    <property type="entry name" value="Ald_DH/histidinol_DH"/>
</dbReference>
<dbReference type="PIRSF" id="PIRSF036492">
    <property type="entry name" value="ALDH"/>
    <property type="match status" value="1"/>
</dbReference>
<keyword evidence="10" id="KW-1185">Reference proteome</keyword>
<dbReference type="RefSeq" id="XP_013760146.1">
    <property type="nucleotide sequence ID" value="XM_013904692.1"/>
</dbReference>
<dbReference type="STRING" id="461836.A0A0L0D6D2"/>
<dbReference type="InterPro" id="IPR016162">
    <property type="entry name" value="Ald_DH_N"/>
</dbReference>
<feature type="domain" description="Aldehyde dehydrogenase" evidence="8">
    <location>
        <begin position="4"/>
        <end position="466"/>
    </location>
</feature>
<comment type="similarity">
    <text evidence="1 3 6">Belongs to the aldehyde dehydrogenase family.</text>
</comment>
<gene>
    <name evidence="9" type="ORF">AMSG_03304</name>
</gene>
<dbReference type="InterPro" id="IPR029510">
    <property type="entry name" value="Ald_DH_CS_GLU"/>
</dbReference>
<evidence type="ECO:0000256" key="5">
    <source>
        <dbReference type="PROSITE-ProRule" id="PRU10007"/>
    </source>
</evidence>
<evidence type="ECO:0000256" key="6">
    <source>
        <dbReference type="RuleBase" id="RU003345"/>
    </source>
</evidence>
<feature type="region of interest" description="Disordered" evidence="7">
    <location>
        <begin position="1"/>
        <end position="22"/>
    </location>
</feature>
<dbReference type="Gene3D" id="3.40.605.10">
    <property type="entry name" value="Aldehyde Dehydrogenase, Chain A, domain 1"/>
    <property type="match status" value="1"/>
</dbReference>
<accession>A0A0L0D6D2</accession>
<evidence type="ECO:0000313" key="10">
    <source>
        <dbReference type="Proteomes" id="UP000054408"/>
    </source>
</evidence>
<dbReference type="OrthoDB" id="310895at2759"/>
<dbReference type="GeneID" id="25562916"/>
<dbReference type="Gene3D" id="3.40.309.10">
    <property type="entry name" value="Aldehyde Dehydrogenase, Chain A, domain 2"/>
    <property type="match status" value="1"/>
</dbReference>
<dbReference type="InterPro" id="IPR016163">
    <property type="entry name" value="Ald_DH_C"/>
</dbReference>
<evidence type="ECO:0000259" key="8">
    <source>
        <dbReference type="Pfam" id="PF00171"/>
    </source>
</evidence>
<sequence length="523" mass="56546">MDTSTVPLYDPSTMEPLGPGSLPSTTQEGILEAVSKARAAQVAWGKSSFATRNRVLKRMQQFIVEHQTEICELSMLDSGKTMMDAHYGELFPVLEKIRFLAEHGEATLATESRPVGSLLQKVAQVEYSPLGVCGIIAPFNWPFHNIMCPLLPVLYAGNGAVIKVSEWTSYSTEYYAAMVRDALEAEGFSGDLVQFVLGWGDVGAGLVTSGVDKIFFTGSPQNGRKVMAAASETLTPVVLELGGKDPMIVTDDADFEHAVSQAMLGVFTSCGQMCVGAERIFVHASIHDKFVNAVVDKLKRSSQGPPIEGCHDIGSTTMPRQLDIIEDLVNDALARGATAVVGGKRNTKYKGQFWEPTVLINVTPDMRIMQEEHFGPVMVIMAWQTDDEVIALANDCPYGLGASVFSSDPKRARKLADAIVSGMVAINDYGITYVCQSLPFGGTKISGVGRINGPEGLKACAHVKAVLEDRFPFSIKLPAVWQYPVNQNDGVAFAQNVIRMMYGDGAFDKAKAAISMVPMLSKL</sequence>
<keyword evidence="2 3" id="KW-0560">Oxidoreductase</keyword>
<name>A0A0L0D6D2_THETB</name>
<dbReference type="FunFam" id="3.40.309.10:FF:000009">
    <property type="entry name" value="Aldehyde dehydrogenase A"/>
    <property type="match status" value="1"/>
</dbReference>
<protein>
    <recommendedName>
        <fullName evidence="3">Aldehyde dehydrogenase</fullName>
    </recommendedName>
</protein>
<dbReference type="PROSITE" id="PS00687">
    <property type="entry name" value="ALDEHYDE_DEHYDR_GLU"/>
    <property type="match status" value="1"/>
</dbReference>
<evidence type="ECO:0000313" key="9">
    <source>
        <dbReference type="EMBL" id="KNC46873.1"/>
    </source>
</evidence>
<dbReference type="InterPro" id="IPR012394">
    <property type="entry name" value="Aldehyde_DH_NAD(P)"/>
</dbReference>